<proteinExistence type="inferred from homology"/>
<keyword evidence="3 6" id="KW-0808">Transferase</keyword>
<dbReference type="InterPro" id="IPR008949">
    <property type="entry name" value="Isoprenoid_synthase_dom_sf"/>
</dbReference>
<evidence type="ECO:0000256" key="1">
    <source>
        <dbReference type="ARBA" id="ARBA00001946"/>
    </source>
</evidence>
<sequence length="340" mass="37344">MERAAFLDRLAEYGGLARKTLLARLPEGEPARHLYQPMRDFCARSGKGIRPALLIASCRAFGGALNDALPSAAALELLHNAFLIHDDIQDQSETRRGVPCLHAELGVPLAINVGDAMMANAFRMLWDNIALLGPGTAARVLDEFDHLTSESLEGQALELGWIRDNALDVGPADYLRMTLKKTCWYSFIHPCRIGALIARGGGDLDSFNEFGFLLGAAFQIRDDILNLVGSEDRYGKEILGDLYEGKRTLMLARLAGALDGRDHARLTRFLATPRGARKEAEVVWVFDAMKRHDCIAYARTAADRLVEGAKAAFPTAFAGAAGEDRDFIAHLLDYMVEREA</sequence>
<organism evidence="7 8">
    <name type="scientific">Roseiarcus fermentans</name>
    <dbReference type="NCBI Taxonomy" id="1473586"/>
    <lineage>
        <taxon>Bacteria</taxon>
        <taxon>Pseudomonadati</taxon>
        <taxon>Pseudomonadota</taxon>
        <taxon>Alphaproteobacteria</taxon>
        <taxon>Hyphomicrobiales</taxon>
        <taxon>Roseiarcaceae</taxon>
        <taxon>Roseiarcus</taxon>
    </lineage>
</organism>
<dbReference type="RefSeq" id="WP_113890899.1">
    <property type="nucleotide sequence ID" value="NZ_QNRK01000023.1"/>
</dbReference>
<evidence type="ECO:0000313" key="7">
    <source>
        <dbReference type="EMBL" id="RBP09038.1"/>
    </source>
</evidence>
<keyword evidence="4" id="KW-0479">Metal-binding</keyword>
<comment type="similarity">
    <text evidence="2 6">Belongs to the FPP/GGPP synthase family.</text>
</comment>
<dbReference type="GO" id="GO:0004659">
    <property type="term" value="F:prenyltransferase activity"/>
    <property type="evidence" value="ECO:0007669"/>
    <property type="project" value="InterPro"/>
</dbReference>
<evidence type="ECO:0000256" key="5">
    <source>
        <dbReference type="ARBA" id="ARBA00022842"/>
    </source>
</evidence>
<keyword evidence="5" id="KW-0460">Magnesium</keyword>
<dbReference type="InterPro" id="IPR000092">
    <property type="entry name" value="Polyprenyl_synt"/>
</dbReference>
<dbReference type="AlphaFoldDB" id="A0A366F336"/>
<dbReference type="PANTHER" id="PTHR12001:SF85">
    <property type="entry name" value="SHORT CHAIN ISOPRENYL DIPHOSPHATE SYNTHASE"/>
    <property type="match status" value="1"/>
</dbReference>
<accession>A0A366F336</accession>
<dbReference type="GO" id="GO:0008299">
    <property type="term" value="P:isoprenoid biosynthetic process"/>
    <property type="evidence" value="ECO:0007669"/>
    <property type="project" value="InterPro"/>
</dbReference>
<evidence type="ECO:0000256" key="6">
    <source>
        <dbReference type="RuleBase" id="RU004466"/>
    </source>
</evidence>
<evidence type="ECO:0000256" key="4">
    <source>
        <dbReference type="ARBA" id="ARBA00022723"/>
    </source>
</evidence>
<dbReference type="SFLD" id="SFLDG01017">
    <property type="entry name" value="Polyprenyl_Transferase_Like"/>
    <property type="match status" value="1"/>
</dbReference>
<evidence type="ECO:0000256" key="3">
    <source>
        <dbReference type="ARBA" id="ARBA00022679"/>
    </source>
</evidence>
<dbReference type="GO" id="GO:0046872">
    <property type="term" value="F:metal ion binding"/>
    <property type="evidence" value="ECO:0007669"/>
    <property type="project" value="UniProtKB-KW"/>
</dbReference>
<dbReference type="SFLD" id="SFLDS00005">
    <property type="entry name" value="Isoprenoid_Synthase_Type_I"/>
    <property type="match status" value="1"/>
</dbReference>
<evidence type="ECO:0000256" key="2">
    <source>
        <dbReference type="ARBA" id="ARBA00006706"/>
    </source>
</evidence>
<dbReference type="PANTHER" id="PTHR12001">
    <property type="entry name" value="GERANYLGERANYL PYROPHOSPHATE SYNTHASE"/>
    <property type="match status" value="1"/>
</dbReference>
<name>A0A366F336_9HYPH</name>
<gene>
    <name evidence="7" type="ORF">DFR50_1237</name>
</gene>
<evidence type="ECO:0000313" key="8">
    <source>
        <dbReference type="Proteomes" id="UP000253529"/>
    </source>
</evidence>
<dbReference type="PROSITE" id="PS00444">
    <property type="entry name" value="POLYPRENYL_SYNTHASE_2"/>
    <property type="match status" value="1"/>
</dbReference>
<dbReference type="CDD" id="cd00685">
    <property type="entry name" value="Trans_IPPS_HT"/>
    <property type="match status" value="1"/>
</dbReference>
<reference evidence="7 8" key="1">
    <citation type="submission" date="2018-06" db="EMBL/GenBank/DDBJ databases">
        <title>Genomic Encyclopedia of Type Strains, Phase IV (KMG-IV): sequencing the most valuable type-strain genomes for metagenomic binning, comparative biology and taxonomic classification.</title>
        <authorList>
            <person name="Goeker M."/>
        </authorList>
    </citation>
    <scope>NUCLEOTIDE SEQUENCE [LARGE SCALE GENOMIC DNA]</scope>
    <source>
        <strain evidence="7 8">DSM 24875</strain>
    </source>
</reference>
<comment type="caution">
    <text evidence="7">The sequence shown here is derived from an EMBL/GenBank/DDBJ whole genome shotgun (WGS) entry which is preliminary data.</text>
</comment>
<dbReference type="Proteomes" id="UP000253529">
    <property type="component" value="Unassembled WGS sequence"/>
</dbReference>
<dbReference type="SUPFAM" id="SSF48576">
    <property type="entry name" value="Terpenoid synthases"/>
    <property type="match status" value="1"/>
</dbReference>
<dbReference type="Gene3D" id="1.10.600.10">
    <property type="entry name" value="Farnesyl Diphosphate Synthase"/>
    <property type="match status" value="1"/>
</dbReference>
<dbReference type="EMBL" id="QNRK01000023">
    <property type="protein sequence ID" value="RBP09038.1"/>
    <property type="molecule type" value="Genomic_DNA"/>
</dbReference>
<dbReference type="PROSITE" id="PS00723">
    <property type="entry name" value="POLYPRENYL_SYNTHASE_1"/>
    <property type="match status" value="1"/>
</dbReference>
<protein>
    <submittedName>
        <fullName evidence="7">Geranylgeranyl diphosphate synthase type II</fullName>
    </submittedName>
</protein>
<dbReference type="OrthoDB" id="7415085at2"/>
<dbReference type="Pfam" id="PF00348">
    <property type="entry name" value="polyprenyl_synt"/>
    <property type="match status" value="1"/>
</dbReference>
<dbReference type="InterPro" id="IPR033749">
    <property type="entry name" value="Polyprenyl_synt_CS"/>
</dbReference>
<keyword evidence="8" id="KW-1185">Reference proteome</keyword>
<comment type="cofactor">
    <cofactor evidence="1">
        <name>Mg(2+)</name>
        <dbReference type="ChEBI" id="CHEBI:18420"/>
    </cofactor>
</comment>